<keyword evidence="1" id="KW-0675">Receptor</keyword>
<dbReference type="Proteomes" id="UP001454036">
    <property type="component" value="Unassembled WGS sequence"/>
</dbReference>
<evidence type="ECO:0000313" key="2">
    <source>
        <dbReference type="Proteomes" id="UP001454036"/>
    </source>
</evidence>
<keyword evidence="1" id="KW-0472">Membrane</keyword>
<comment type="caution">
    <text evidence="1">The sequence shown here is derived from an EMBL/GenBank/DDBJ whole genome shotgun (WGS) entry which is preliminary data.</text>
</comment>
<protein>
    <submittedName>
        <fullName evidence="1">Transmembrane signal receptor</fullName>
    </submittedName>
</protein>
<dbReference type="SUPFAM" id="SSF56672">
    <property type="entry name" value="DNA/RNA polymerases"/>
    <property type="match status" value="1"/>
</dbReference>
<dbReference type="EMBL" id="BAABME010000856">
    <property type="protein sequence ID" value="GAA0145966.1"/>
    <property type="molecule type" value="Genomic_DNA"/>
</dbReference>
<proteinExistence type="predicted"/>
<dbReference type="PANTHER" id="PTHR11439">
    <property type="entry name" value="GAG-POL-RELATED RETROTRANSPOSON"/>
    <property type="match status" value="1"/>
</dbReference>
<accession>A0AAV3P3Q2</accession>
<evidence type="ECO:0000313" key="1">
    <source>
        <dbReference type="EMBL" id="GAA0145966.1"/>
    </source>
</evidence>
<keyword evidence="2" id="KW-1185">Reference proteome</keyword>
<sequence length="256" mass="29030">MRLNFLQTNQKKFRREQYQEVVDSVVSGILIGGKVGKRVYLPSTFIGEPRDLRHRYLNSMALAVKTPSCVKHDWHDSSSHLLLDPTLYRQLVGALQYLFFTRPDITFAVNLASQFMHQPKEVHLQGVKRILRYLLGTITLGLMLHKVSSFLLTVYSDFDWAGCHSTRRSTTGFCIYLGSNIISWTSKKQQTVATSSTEAEYRALASATAETTWVQQLFGELRIPLPTAPVAYCDNCTSITILFFILDQSISILIIT</sequence>
<dbReference type="PANTHER" id="PTHR11439:SF520">
    <property type="entry name" value="CYSTEINE-RICH RLK (RECEPTOR-LIKE PROTEIN KINASE) 8"/>
    <property type="match status" value="1"/>
</dbReference>
<gene>
    <name evidence="1" type="ORF">LIER_06030</name>
</gene>
<keyword evidence="1" id="KW-0812">Transmembrane</keyword>
<reference evidence="1 2" key="1">
    <citation type="submission" date="2024-01" db="EMBL/GenBank/DDBJ databases">
        <title>The complete chloroplast genome sequence of Lithospermum erythrorhizon: insights into the phylogenetic relationship among Boraginaceae species and the maternal lineages of purple gromwells.</title>
        <authorList>
            <person name="Okada T."/>
            <person name="Watanabe K."/>
        </authorList>
    </citation>
    <scope>NUCLEOTIDE SEQUENCE [LARGE SCALE GENOMIC DNA]</scope>
</reference>
<dbReference type="CDD" id="cd09272">
    <property type="entry name" value="RNase_HI_RT_Ty1"/>
    <property type="match status" value="1"/>
</dbReference>
<dbReference type="InterPro" id="IPR043502">
    <property type="entry name" value="DNA/RNA_pol_sf"/>
</dbReference>
<dbReference type="AlphaFoldDB" id="A0AAV3P3Q2"/>
<name>A0AAV3P3Q2_LITER</name>
<organism evidence="1 2">
    <name type="scientific">Lithospermum erythrorhizon</name>
    <name type="common">Purple gromwell</name>
    <name type="synonym">Lithospermum officinale var. erythrorhizon</name>
    <dbReference type="NCBI Taxonomy" id="34254"/>
    <lineage>
        <taxon>Eukaryota</taxon>
        <taxon>Viridiplantae</taxon>
        <taxon>Streptophyta</taxon>
        <taxon>Embryophyta</taxon>
        <taxon>Tracheophyta</taxon>
        <taxon>Spermatophyta</taxon>
        <taxon>Magnoliopsida</taxon>
        <taxon>eudicotyledons</taxon>
        <taxon>Gunneridae</taxon>
        <taxon>Pentapetalae</taxon>
        <taxon>asterids</taxon>
        <taxon>lamiids</taxon>
        <taxon>Boraginales</taxon>
        <taxon>Boraginaceae</taxon>
        <taxon>Boraginoideae</taxon>
        <taxon>Lithospermeae</taxon>
        <taxon>Lithospermum</taxon>
    </lineage>
</organism>